<dbReference type="InterPro" id="IPR001633">
    <property type="entry name" value="EAL_dom"/>
</dbReference>
<evidence type="ECO:0000259" key="1">
    <source>
        <dbReference type="PROSITE" id="PS50883"/>
    </source>
</evidence>
<evidence type="ECO:0000313" key="2">
    <source>
        <dbReference type="EMBL" id="TNC47013.1"/>
    </source>
</evidence>
<dbReference type="PANTHER" id="PTHR44757:SF10">
    <property type="entry name" value="MEMBRANE PROTEIN"/>
    <property type="match status" value="1"/>
</dbReference>
<dbReference type="EMBL" id="VDFU01000029">
    <property type="protein sequence ID" value="TNC47013.1"/>
    <property type="molecule type" value="Genomic_DNA"/>
</dbReference>
<keyword evidence="3" id="KW-1185">Reference proteome</keyword>
<dbReference type="Pfam" id="PF00563">
    <property type="entry name" value="EAL"/>
    <property type="match status" value="1"/>
</dbReference>
<name>A0A5C4MRB9_9RHOB</name>
<dbReference type="PROSITE" id="PS50883">
    <property type="entry name" value="EAL"/>
    <property type="match status" value="1"/>
</dbReference>
<accession>A0A5C4MRB9</accession>
<protein>
    <submittedName>
        <fullName evidence="2">EAL domain-containing protein</fullName>
    </submittedName>
</protein>
<dbReference type="OrthoDB" id="9814202at2"/>
<organism evidence="2 3">
    <name type="scientific">Rubellimicrobium rubrum</name>
    <dbReference type="NCBI Taxonomy" id="2585369"/>
    <lineage>
        <taxon>Bacteria</taxon>
        <taxon>Pseudomonadati</taxon>
        <taxon>Pseudomonadota</taxon>
        <taxon>Alphaproteobacteria</taxon>
        <taxon>Rhodobacterales</taxon>
        <taxon>Roseobacteraceae</taxon>
        <taxon>Rubellimicrobium</taxon>
    </lineage>
</organism>
<dbReference type="PANTHER" id="PTHR44757">
    <property type="entry name" value="DIGUANYLATE CYCLASE DGCP"/>
    <property type="match status" value="1"/>
</dbReference>
<dbReference type="SUPFAM" id="SSF141868">
    <property type="entry name" value="EAL domain-like"/>
    <property type="match status" value="1"/>
</dbReference>
<dbReference type="InterPro" id="IPR052155">
    <property type="entry name" value="Biofilm_reg_signaling"/>
</dbReference>
<dbReference type="CDD" id="cd01948">
    <property type="entry name" value="EAL"/>
    <property type="match status" value="1"/>
</dbReference>
<gene>
    <name evidence="2" type="ORF">FHG66_17420</name>
</gene>
<dbReference type="InterPro" id="IPR035919">
    <property type="entry name" value="EAL_sf"/>
</dbReference>
<sequence length="159" mass="17719">MSVSVNLRSRSFRGRGIVDCVRETLRMSGLPAHRLRLEITEFLFLRDEVIICQTLDALRAPGTRLSVDDFGTGYSSLGCLRRCPVGNIKIDRSFVADLAENPRHCGHSAREWIGPWGPKTRSLRSGQVVGSWRPGIVLGLHSPFNDLSRLIGKCSWVCV</sequence>
<dbReference type="Proteomes" id="UP000305887">
    <property type="component" value="Unassembled WGS sequence"/>
</dbReference>
<feature type="domain" description="EAL" evidence="1">
    <location>
        <begin position="1"/>
        <end position="159"/>
    </location>
</feature>
<dbReference type="SMART" id="SM00052">
    <property type="entry name" value="EAL"/>
    <property type="match status" value="1"/>
</dbReference>
<reference evidence="2 3" key="1">
    <citation type="submission" date="2019-06" db="EMBL/GenBank/DDBJ databases">
        <title>YIM 131921 draft genome.</title>
        <authorList>
            <person name="Jiang L."/>
        </authorList>
    </citation>
    <scope>NUCLEOTIDE SEQUENCE [LARGE SCALE GENOMIC DNA]</scope>
    <source>
        <strain evidence="2 3">YIM 131921</strain>
    </source>
</reference>
<dbReference type="AlphaFoldDB" id="A0A5C4MRB9"/>
<evidence type="ECO:0000313" key="3">
    <source>
        <dbReference type="Proteomes" id="UP000305887"/>
    </source>
</evidence>
<comment type="caution">
    <text evidence="2">The sequence shown here is derived from an EMBL/GenBank/DDBJ whole genome shotgun (WGS) entry which is preliminary data.</text>
</comment>
<proteinExistence type="predicted"/>
<dbReference type="Gene3D" id="3.20.20.450">
    <property type="entry name" value="EAL domain"/>
    <property type="match status" value="1"/>
</dbReference>